<dbReference type="SMART" id="SM01274">
    <property type="entry name" value="malic"/>
    <property type="match status" value="1"/>
</dbReference>
<dbReference type="FunFam" id="3.40.50.720:FF:000060">
    <property type="entry name" value="Malic enzyme"/>
    <property type="match status" value="1"/>
</dbReference>
<keyword evidence="11" id="KW-1185">Reference proteome</keyword>
<dbReference type="Proteomes" id="UP000001070">
    <property type="component" value="Unassembled WGS sequence"/>
</dbReference>
<dbReference type="HOGENOM" id="CLU_011405_5_1_1"/>
<dbReference type="InterPro" id="IPR046346">
    <property type="entry name" value="Aminoacid_DH-like_N_sf"/>
</dbReference>
<sequence>MMKPFFFSLAEHCRQTYDSRVNKSGIFESNQLLGSFIGTAINKNIDSAVVVQCRYEFESEKPERIQIKFHDFNIPTERENSSSCLDEDALHVLGEVRGKYQTQELLCGAFLPKPLMSSGQKLHLQFVGKYPPKMTNKVQYYGFRAEYRFLTNFGITSGVQQGNECNFVYNSSERITGLFHSPNFPGYYPENVVCNYYFYGVDERIVLRFTYFDVEGISTCEHQTASDYVEFSNFMTTDRNLCGNLGKLCRSGTAAVTATPATTLPSSSALALYDARGYHEVVGDIICPSQVRGIDHIRDPRLNKGLAFTLEERQVLGIHGLQPARFKTQEEQLQLCKIAVNRYTEPLNKYLYLSDLHDRNERLFFRFLSENIEDLMPIVYTPTVGLACQRFGLIYRRPHGLFVTFNDRGHIFDVMKNWPEPNVRAICVTDGERILGLGDLGACGMGIPVGKLALYTALAGIKPHQCLPIVVDVGTNNIDLLEDPLYVGLRQKRVVGREYDDFIDEFMEAVVKRYGQNTLIQFEDFGNHNAFRFLDKYRNTYCTFNDDIQGTASVAVAGLYASKRITGKSFKDYTFLFAGAGEAAIGIADLVVKGMVAEGVPIEEAYSRIYMVDIDGLLTKSRKVGNLDGHKINYAKDVEPMSDLEQIVTAIKPSVLVGASACAGLFTPKILRTMADNNERPIIFALSNPTSKAECTAEEAYQNTDARVIFSSGSPFPPVTMGDKTYYPGQGNNAYIFPGVGLGVICTGTHHIPDDMFLIAAQELANFVEPSDIERGSLYPPLASIRDVSMNIAIGVTKCAYDSGLASTYPEPQDKRKWLEDQLYNFNYECSMPVTWTWPRMPYIKTRELVPTKLYGKKSAESPLIAAIK</sequence>
<dbReference type="InterPro" id="IPR001891">
    <property type="entry name" value="Malic_OxRdtase"/>
</dbReference>
<dbReference type="NCBIfam" id="NF010052">
    <property type="entry name" value="PRK13529.1"/>
    <property type="match status" value="1"/>
</dbReference>
<dbReference type="GO" id="GO:0046872">
    <property type="term" value="F:metal ion binding"/>
    <property type="evidence" value="ECO:0007669"/>
    <property type="project" value="UniProtKB-KW"/>
</dbReference>
<dbReference type="InterPro" id="IPR000859">
    <property type="entry name" value="CUB_dom"/>
</dbReference>
<dbReference type="EMBL" id="CH916373">
    <property type="protein sequence ID" value="EDV94346.1"/>
    <property type="molecule type" value="Genomic_DNA"/>
</dbReference>
<evidence type="ECO:0000256" key="7">
    <source>
        <dbReference type="PROSITE-ProRule" id="PRU00059"/>
    </source>
</evidence>
<dbReference type="GO" id="GO:0051287">
    <property type="term" value="F:NAD binding"/>
    <property type="evidence" value="ECO:0007669"/>
    <property type="project" value="InterPro"/>
</dbReference>
<dbReference type="OMA" id="QNIACHY"/>
<proteinExistence type="inferred from homology"/>
<dbReference type="InterPro" id="IPR035914">
    <property type="entry name" value="Sperma_CUB_dom_sf"/>
</dbReference>
<evidence type="ECO:0000256" key="6">
    <source>
        <dbReference type="ARBA" id="ARBA00023157"/>
    </source>
</evidence>
<dbReference type="eggNOG" id="KOG1257">
    <property type="taxonomic scope" value="Eukaryota"/>
</dbReference>
<dbReference type="InterPro" id="IPR012302">
    <property type="entry name" value="Malic_NAD-bd"/>
</dbReference>
<dbReference type="PhylomeDB" id="B4JRF6"/>
<feature type="domain" description="CUB" evidence="9">
    <location>
        <begin position="165"/>
        <end position="249"/>
    </location>
</feature>
<accession>B4JRF6</accession>
<dbReference type="SMR" id="B4JRF6"/>
<dbReference type="Gene3D" id="3.40.50.10380">
    <property type="entry name" value="Malic enzyme, N-terminal domain"/>
    <property type="match status" value="1"/>
</dbReference>
<evidence type="ECO:0000313" key="10">
    <source>
        <dbReference type="EMBL" id="EDV94346.1"/>
    </source>
</evidence>
<evidence type="ECO:0000313" key="11">
    <source>
        <dbReference type="Proteomes" id="UP000001070"/>
    </source>
</evidence>
<dbReference type="InterPro" id="IPR037062">
    <property type="entry name" value="Malic_N_dom_sf"/>
</dbReference>
<dbReference type="Pfam" id="PF00390">
    <property type="entry name" value="malic"/>
    <property type="match status" value="1"/>
</dbReference>
<dbReference type="SMART" id="SM00042">
    <property type="entry name" value="CUB"/>
    <property type="match status" value="1"/>
</dbReference>
<dbReference type="InterPro" id="IPR036291">
    <property type="entry name" value="NAD(P)-bd_dom_sf"/>
</dbReference>
<dbReference type="InterPro" id="IPR012301">
    <property type="entry name" value="Malic_N_dom"/>
</dbReference>
<dbReference type="GO" id="GO:0006108">
    <property type="term" value="P:malate metabolic process"/>
    <property type="evidence" value="ECO:0007669"/>
    <property type="project" value="TreeGrafter"/>
</dbReference>
<dbReference type="GO" id="GO:0004473">
    <property type="term" value="F:malate dehydrogenase (decarboxylating) (NADP+) activity"/>
    <property type="evidence" value="ECO:0007669"/>
    <property type="project" value="TreeGrafter"/>
</dbReference>
<dbReference type="InParanoid" id="B4JRF6"/>
<dbReference type="Pfam" id="PF03949">
    <property type="entry name" value="Malic_M"/>
    <property type="match status" value="1"/>
</dbReference>
<dbReference type="FunCoup" id="B4JRF6">
    <property type="interactions" value="803"/>
</dbReference>
<name>B4JRF6_DROGR</name>
<dbReference type="PRINTS" id="PR00072">
    <property type="entry name" value="MALOXRDTASE"/>
</dbReference>
<keyword evidence="6" id="KW-1015">Disulfide bond</keyword>
<evidence type="ECO:0000256" key="3">
    <source>
        <dbReference type="ARBA" id="ARBA00008785"/>
    </source>
</evidence>
<dbReference type="SUPFAM" id="SSF49854">
    <property type="entry name" value="Spermadhesin, CUB domain"/>
    <property type="match status" value="2"/>
</dbReference>
<evidence type="ECO:0000256" key="4">
    <source>
        <dbReference type="ARBA" id="ARBA00022723"/>
    </source>
</evidence>
<keyword evidence="4 8" id="KW-0479">Metal-binding</keyword>
<dbReference type="SMART" id="SM00919">
    <property type="entry name" value="Malic_M"/>
    <property type="match status" value="1"/>
</dbReference>
<dbReference type="STRING" id="7222.B4JRF6"/>
<dbReference type="SUPFAM" id="SSF53223">
    <property type="entry name" value="Aminoacid dehydrogenase-like, N-terminal domain"/>
    <property type="match status" value="1"/>
</dbReference>
<dbReference type="CDD" id="cd00041">
    <property type="entry name" value="CUB"/>
    <property type="match status" value="2"/>
</dbReference>
<dbReference type="Gene3D" id="3.40.50.720">
    <property type="entry name" value="NAD(P)-binding Rossmann-like Domain"/>
    <property type="match status" value="1"/>
</dbReference>
<dbReference type="InterPro" id="IPR015884">
    <property type="entry name" value="Malic_enzyme_CS"/>
</dbReference>
<comment type="cofactor">
    <cofactor evidence="1">
        <name>Mn(2+)</name>
        <dbReference type="ChEBI" id="CHEBI:29035"/>
    </cofactor>
</comment>
<evidence type="ECO:0000256" key="8">
    <source>
        <dbReference type="RuleBase" id="RU003426"/>
    </source>
</evidence>
<dbReference type="CDD" id="cd05312">
    <property type="entry name" value="NAD_bind_1_malic_enz"/>
    <property type="match status" value="1"/>
</dbReference>
<gene>
    <name evidence="10" type="primary">Dgri\GH20613</name>
    <name evidence="10" type="ORF">Dgri_GH20613</name>
</gene>
<evidence type="ECO:0000256" key="2">
    <source>
        <dbReference type="ARBA" id="ARBA00001946"/>
    </source>
</evidence>
<dbReference type="SUPFAM" id="SSF51735">
    <property type="entry name" value="NAD(P)-binding Rossmann-fold domains"/>
    <property type="match status" value="1"/>
</dbReference>
<evidence type="ECO:0000256" key="5">
    <source>
        <dbReference type="ARBA" id="ARBA00023002"/>
    </source>
</evidence>
<comment type="similarity">
    <text evidence="3 8">Belongs to the malic enzymes family.</text>
</comment>
<dbReference type="Pfam" id="PF00431">
    <property type="entry name" value="CUB"/>
    <property type="match status" value="2"/>
</dbReference>
<dbReference type="PROSITE" id="PS00331">
    <property type="entry name" value="MALIC_ENZYMES"/>
    <property type="match status" value="1"/>
</dbReference>
<dbReference type="FunFam" id="3.40.50.10380:FF:000008">
    <property type="entry name" value="Malic enzyme"/>
    <property type="match status" value="1"/>
</dbReference>
<comment type="caution">
    <text evidence="7">Lacks conserved residue(s) required for the propagation of feature annotation.</text>
</comment>
<feature type="domain" description="CUB" evidence="9">
    <location>
        <begin position="13"/>
        <end position="150"/>
    </location>
</feature>
<dbReference type="AlphaFoldDB" id="B4JRF6"/>
<protein>
    <recommendedName>
        <fullName evidence="8">Malic enzyme</fullName>
    </recommendedName>
</protein>
<dbReference type="PANTHER" id="PTHR23406">
    <property type="entry name" value="MALIC ENZYME-RELATED"/>
    <property type="match status" value="1"/>
</dbReference>
<organism evidence="11">
    <name type="scientific">Drosophila grimshawi</name>
    <name type="common">Hawaiian fruit fly</name>
    <name type="synonym">Idiomyia grimshawi</name>
    <dbReference type="NCBI Taxonomy" id="7222"/>
    <lineage>
        <taxon>Eukaryota</taxon>
        <taxon>Metazoa</taxon>
        <taxon>Ecdysozoa</taxon>
        <taxon>Arthropoda</taxon>
        <taxon>Hexapoda</taxon>
        <taxon>Insecta</taxon>
        <taxon>Pterygota</taxon>
        <taxon>Neoptera</taxon>
        <taxon>Endopterygota</taxon>
        <taxon>Diptera</taxon>
        <taxon>Brachycera</taxon>
        <taxon>Muscomorpha</taxon>
        <taxon>Ephydroidea</taxon>
        <taxon>Drosophilidae</taxon>
        <taxon>Drosophila</taxon>
        <taxon>Hawaiian Drosophila</taxon>
    </lineage>
</organism>
<dbReference type="OrthoDB" id="6369184at2759"/>
<reference evidence="10 11" key="1">
    <citation type="journal article" date="2007" name="Nature">
        <title>Evolution of genes and genomes on the Drosophila phylogeny.</title>
        <authorList>
            <consortium name="Drosophila 12 Genomes Consortium"/>
            <person name="Clark A.G."/>
            <person name="Eisen M.B."/>
            <person name="Smith D.R."/>
            <person name="Bergman C.M."/>
            <person name="Oliver B."/>
            <person name="Markow T.A."/>
            <person name="Kaufman T.C."/>
            <person name="Kellis M."/>
            <person name="Gelbart W."/>
            <person name="Iyer V.N."/>
            <person name="Pollard D.A."/>
            <person name="Sackton T.B."/>
            <person name="Larracuente A.M."/>
            <person name="Singh N.D."/>
            <person name="Abad J.P."/>
            <person name="Abt D.N."/>
            <person name="Adryan B."/>
            <person name="Aguade M."/>
            <person name="Akashi H."/>
            <person name="Anderson W.W."/>
            <person name="Aquadro C.F."/>
            <person name="Ardell D.H."/>
            <person name="Arguello R."/>
            <person name="Artieri C.G."/>
            <person name="Barbash D.A."/>
            <person name="Barker D."/>
            <person name="Barsanti P."/>
            <person name="Batterham P."/>
            <person name="Batzoglou S."/>
            <person name="Begun D."/>
            <person name="Bhutkar A."/>
            <person name="Blanco E."/>
            <person name="Bosak S.A."/>
            <person name="Bradley R.K."/>
            <person name="Brand A.D."/>
            <person name="Brent M.R."/>
            <person name="Brooks A.N."/>
            <person name="Brown R.H."/>
            <person name="Butlin R.K."/>
            <person name="Caggese C."/>
            <person name="Calvi B.R."/>
            <person name="Bernardo de Carvalho A."/>
            <person name="Caspi A."/>
            <person name="Castrezana S."/>
            <person name="Celniker S.E."/>
            <person name="Chang J.L."/>
            <person name="Chapple C."/>
            <person name="Chatterji S."/>
            <person name="Chinwalla A."/>
            <person name="Civetta A."/>
            <person name="Clifton S.W."/>
            <person name="Comeron J.M."/>
            <person name="Costello J.C."/>
            <person name="Coyne J.A."/>
            <person name="Daub J."/>
            <person name="David R.G."/>
            <person name="Delcher A.L."/>
            <person name="Delehaunty K."/>
            <person name="Do C.B."/>
            <person name="Ebling H."/>
            <person name="Edwards K."/>
            <person name="Eickbush T."/>
            <person name="Evans J.D."/>
            <person name="Filipski A."/>
            <person name="Findeiss S."/>
            <person name="Freyhult E."/>
            <person name="Fulton L."/>
            <person name="Fulton R."/>
            <person name="Garcia A.C."/>
            <person name="Gardiner A."/>
            <person name="Garfield D.A."/>
            <person name="Garvin B.E."/>
            <person name="Gibson G."/>
            <person name="Gilbert D."/>
            <person name="Gnerre S."/>
            <person name="Godfrey J."/>
            <person name="Good R."/>
            <person name="Gotea V."/>
            <person name="Gravely B."/>
            <person name="Greenberg A.J."/>
            <person name="Griffiths-Jones S."/>
            <person name="Gross S."/>
            <person name="Guigo R."/>
            <person name="Gustafson E.A."/>
            <person name="Haerty W."/>
            <person name="Hahn M.W."/>
            <person name="Halligan D.L."/>
            <person name="Halpern A.L."/>
            <person name="Halter G.M."/>
            <person name="Han M.V."/>
            <person name="Heger A."/>
            <person name="Hillier L."/>
            <person name="Hinrichs A.S."/>
            <person name="Holmes I."/>
            <person name="Hoskins R.A."/>
            <person name="Hubisz M.J."/>
            <person name="Hultmark D."/>
            <person name="Huntley M.A."/>
            <person name="Jaffe D.B."/>
            <person name="Jagadeeshan S."/>
            <person name="Jeck W.R."/>
            <person name="Johnson J."/>
            <person name="Jones C.D."/>
            <person name="Jordan W.C."/>
            <person name="Karpen G.H."/>
            <person name="Kataoka E."/>
            <person name="Keightley P.D."/>
            <person name="Kheradpour P."/>
            <person name="Kirkness E.F."/>
            <person name="Koerich L.B."/>
            <person name="Kristiansen K."/>
            <person name="Kudrna D."/>
            <person name="Kulathinal R.J."/>
            <person name="Kumar S."/>
            <person name="Kwok R."/>
            <person name="Lander E."/>
            <person name="Langley C.H."/>
            <person name="Lapoint R."/>
            <person name="Lazzaro B.P."/>
            <person name="Lee S.J."/>
            <person name="Levesque L."/>
            <person name="Li R."/>
            <person name="Lin C.F."/>
            <person name="Lin M.F."/>
            <person name="Lindblad-Toh K."/>
            <person name="Llopart A."/>
            <person name="Long M."/>
            <person name="Low L."/>
            <person name="Lozovsky E."/>
            <person name="Lu J."/>
            <person name="Luo M."/>
            <person name="Machado C.A."/>
            <person name="Makalowski W."/>
            <person name="Marzo M."/>
            <person name="Matsuda M."/>
            <person name="Matzkin L."/>
            <person name="McAllister B."/>
            <person name="McBride C.S."/>
            <person name="McKernan B."/>
            <person name="McKernan K."/>
            <person name="Mendez-Lago M."/>
            <person name="Minx P."/>
            <person name="Mollenhauer M.U."/>
            <person name="Montooth K."/>
            <person name="Mount S.M."/>
            <person name="Mu X."/>
            <person name="Myers E."/>
            <person name="Negre B."/>
            <person name="Newfeld S."/>
            <person name="Nielsen R."/>
            <person name="Noor M.A."/>
            <person name="O'Grady P."/>
            <person name="Pachter L."/>
            <person name="Papaceit M."/>
            <person name="Parisi M.J."/>
            <person name="Parisi M."/>
            <person name="Parts L."/>
            <person name="Pedersen J.S."/>
            <person name="Pesole G."/>
            <person name="Phillippy A.M."/>
            <person name="Ponting C.P."/>
            <person name="Pop M."/>
            <person name="Porcelli D."/>
            <person name="Powell J.R."/>
            <person name="Prohaska S."/>
            <person name="Pruitt K."/>
            <person name="Puig M."/>
            <person name="Quesneville H."/>
            <person name="Ram K.R."/>
            <person name="Rand D."/>
            <person name="Rasmussen M.D."/>
            <person name="Reed L.K."/>
            <person name="Reenan R."/>
            <person name="Reily A."/>
            <person name="Remington K.A."/>
            <person name="Rieger T.T."/>
            <person name="Ritchie M.G."/>
            <person name="Robin C."/>
            <person name="Rogers Y.H."/>
            <person name="Rohde C."/>
            <person name="Rozas J."/>
            <person name="Rubenfield M.J."/>
            <person name="Ruiz A."/>
            <person name="Russo S."/>
            <person name="Salzberg S.L."/>
            <person name="Sanchez-Gracia A."/>
            <person name="Saranga D.J."/>
            <person name="Sato H."/>
            <person name="Schaeffer S.W."/>
            <person name="Schatz M.C."/>
            <person name="Schlenke T."/>
            <person name="Schwartz R."/>
            <person name="Segarra C."/>
            <person name="Singh R.S."/>
            <person name="Sirot L."/>
            <person name="Sirota M."/>
            <person name="Sisneros N.B."/>
            <person name="Smith C.D."/>
            <person name="Smith T.F."/>
            <person name="Spieth J."/>
            <person name="Stage D.E."/>
            <person name="Stark A."/>
            <person name="Stephan W."/>
            <person name="Strausberg R.L."/>
            <person name="Strempel S."/>
            <person name="Sturgill D."/>
            <person name="Sutton G."/>
            <person name="Sutton G.G."/>
            <person name="Tao W."/>
            <person name="Teichmann S."/>
            <person name="Tobari Y.N."/>
            <person name="Tomimura Y."/>
            <person name="Tsolas J.M."/>
            <person name="Valente V.L."/>
            <person name="Venter E."/>
            <person name="Venter J.C."/>
            <person name="Vicario S."/>
            <person name="Vieira F.G."/>
            <person name="Vilella A.J."/>
            <person name="Villasante A."/>
            <person name="Walenz B."/>
            <person name="Wang J."/>
            <person name="Wasserman M."/>
            <person name="Watts T."/>
            <person name="Wilson D."/>
            <person name="Wilson R.K."/>
            <person name="Wing R.A."/>
            <person name="Wolfner M.F."/>
            <person name="Wong A."/>
            <person name="Wong G.K."/>
            <person name="Wu C.I."/>
            <person name="Wu G."/>
            <person name="Yamamoto D."/>
            <person name="Yang H.P."/>
            <person name="Yang S.P."/>
            <person name="Yorke J.A."/>
            <person name="Yoshida K."/>
            <person name="Zdobnov E."/>
            <person name="Zhang P."/>
            <person name="Zhang Y."/>
            <person name="Zimin A.V."/>
            <person name="Baldwin J."/>
            <person name="Abdouelleil A."/>
            <person name="Abdulkadir J."/>
            <person name="Abebe A."/>
            <person name="Abera B."/>
            <person name="Abreu J."/>
            <person name="Acer S.C."/>
            <person name="Aftuck L."/>
            <person name="Alexander A."/>
            <person name="An P."/>
            <person name="Anderson E."/>
            <person name="Anderson S."/>
            <person name="Arachi H."/>
            <person name="Azer M."/>
            <person name="Bachantsang P."/>
            <person name="Barry A."/>
            <person name="Bayul T."/>
            <person name="Berlin A."/>
            <person name="Bessette D."/>
            <person name="Bloom T."/>
            <person name="Blye J."/>
            <person name="Boguslavskiy L."/>
            <person name="Bonnet C."/>
            <person name="Boukhgalter B."/>
            <person name="Bourzgui I."/>
            <person name="Brown A."/>
            <person name="Cahill P."/>
            <person name="Channer S."/>
            <person name="Cheshatsang Y."/>
            <person name="Chuda L."/>
            <person name="Citroen M."/>
            <person name="Collymore A."/>
            <person name="Cooke P."/>
            <person name="Costello M."/>
            <person name="D'Aco K."/>
            <person name="Daza R."/>
            <person name="De Haan G."/>
            <person name="DeGray S."/>
            <person name="DeMaso C."/>
            <person name="Dhargay N."/>
            <person name="Dooley K."/>
            <person name="Dooley E."/>
            <person name="Doricent M."/>
            <person name="Dorje P."/>
            <person name="Dorjee K."/>
            <person name="Dupes A."/>
            <person name="Elong R."/>
            <person name="Falk J."/>
            <person name="Farina A."/>
            <person name="Faro S."/>
            <person name="Ferguson D."/>
            <person name="Fisher S."/>
            <person name="Foley C.D."/>
            <person name="Franke A."/>
            <person name="Friedrich D."/>
            <person name="Gadbois L."/>
            <person name="Gearin G."/>
            <person name="Gearin C.R."/>
            <person name="Giannoukos G."/>
            <person name="Goode T."/>
            <person name="Graham J."/>
            <person name="Grandbois E."/>
            <person name="Grewal S."/>
            <person name="Gyaltsen K."/>
            <person name="Hafez N."/>
            <person name="Hagos B."/>
            <person name="Hall J."/>
            <person name="Henson C."/>
            <person name="Hollinger A."/>
            <person name="Honan T."/>
            <person name="Huard M.D."/>
            <person name="Hughes L."/>
            <person name="Hurhula B."/>
            <person name="Husby M.E."/>
            <person name="Kamat A."/>
            <person name="Kanga B."/>
            <person name="Kashin S."/>
            <person name="Khazanovich D."/>
            <person name="Kisner P."/>
            <person name="Lance K."/>
            <person name="Lara M."/>
            <person name="Lee W."/>
            <person name="Lennon N."/>
            <person name="Letendre F."/>
            <person name="LeVine R."/>
            <person name="Lipovsky A."/>
            <person name="Liu X."/>
            <person name="Liu J."/>
            <person name="Liu S."/>
            <person name="Lokyitsang T."/>
            <person name="Lokyitsang Y."/>
            <person name="Lubonja R."/>
            <person name="Lui A."/>
            <person name="MacDonald P."/>
            <person name="Magnisalis V."/>
            <person name="Maru K."/>
            <person name="Matthews C."/>
            <person name="McCusker W."/>
            <person name="McDonough S."/>
            <person name="Mehta T."/>
            <person name="Meldrim J."/>
            <person name="Meneus L."/>
            <person name="Mihai O."/>
            <person name="Mihalev A."/>
            <person name="Mihova T."/>
            <person name="Mittelman R."/>
            <person name="Mlenga V."/>
            <person name="Montmayeur A."/>
            <person name="Mulrain L."/>
            <person name="Navidi A."/>
            <person name="Naylor J."/>
            <person name="Negash T."/>
            <person name="Nguyen T."/>
            <person name="Nguyen N."/>
            <person name="Nicol R."/>
            <person name="Norbu C."/>
            <person name="Norbu N."/>
            <person name="Novod N."/>
            <person name="O'Neill B."/>
            <person name="Osman S."/>
            <person name="Markiewicz E."/>
            <person name="Oyono O.L."/>
            <person name="Patti C."/>
            <person name="Phunkhang P."/>
            <person name="Pierre F."/>
            <person name="Priest M."/>
            <person name="Raghuraman S."/>
            <person name="Rege F."/>
            <person name="Reyes R."/>
            <person name="Rise C."/>
            <person name="Rogov P."/>
            <person name="Ross K."/>
            <person name="Ryan E."/>
            <person name="Settipalli S."/>
            <person name="Shea T."/>
            <person name="Sherpa N."/>
            <person name="Shi L."/>
            <person name="Shih D."/>
            <person name="Sparrow T."/>
            <person name="Spaulding J."/>
            <person name="Stalker J."/>
            <person name="Stange-Thomann N."/>
            <person name="Stavropoulos S."/>
            <person name="Stone C."/>
            <person name="Strader C."/>
            <person name="Tesfaye S."/>
            <person name="Thomson T."/>
            <person name="Thoulutsang Y."/>
            <person name="Thoulutsang D."/>
            <person name="Topham K."/>
            <person name="Topping I."/>
            <person name="Tsamla T."/>
            <person name="Vassiliev H."/>
            <person name="Vo A."/>
            <person name="Wangchuk T."/>
            <person name="Wangdi T."/>
            <person name="Weiand M."/>
            <person name="Wilkinson J."/>
            <person name="Wilson A."/>
            <person name="Yadav S."/>
            <person name="Young G."/>
            <person name="Yu Q."/>
            <person name="Zembek L."/>
            <person name="Zhong D."/>
            <person name="Zimmer A."/>
            <person name="Zwirko Z."/>
            <person name="Jaffe D.B."/>
            <person name="Alvarez P."/>
            <person name="Brockman W."/>
            <person name="Butler J."/>
            <person name="Chin C."/>
            <person name="Gnerre S."/>
            <person name="Grabherr M."/>
            <person name="Kleber M."/>
            <person name="Mauceli E."/>
            <person name="MacCallum I."/>
        </authorList>
    </citation>
    <scope>NUCLEOTIDE SEQUENCE [LARGE SCALE GENOMIC DNA]</scope>
    <source>
        <strain evidence="11">Tucson 15287-2541.00</strain>
    </source>
</reference>
<keyword evidence="5 8" id="KW-0560">Oxidoreductase</keyword>
<comment type="cofactor">
    <cofactor evidence="2">
        <name>Mg(2+)</name>
        <dbReference type="ChEBI" id="CHEBI:18420"/>
    </cofactor>
</comment>
<dbReference type="PANTHER" id="PTHR23406:SF90">
    <property type="entry name" value="MALIC ENZYME-RELATED"/>
    <property type="match status" value="1"/>
</dbReference>
<dbReference type="GO" id="GO:0005739">
    <property type="term" value="C:mitochondrion"/>
    <property type="evidence" value="ECO:0007669"/>
    <property type="project" value="TreeGrafter"/>
</dbReference>
<evidence type="ECO:0000259" key="9">
    <source>
        <dbReference type="PROSITE" id="PS01180"/>
    </source>
</evidence>
<dbReference type="PROSITE" id="PS01180">
    <property type="entry name" value="CUB"/>
    <property type="match status" value="2"/>
</dbReference>
<evidence type="ECO:0000256" key="1">
    <source>
        <dbReference type="ARBA" id="ARBA00001936"/>
    </source>
</evidence>
<dbReference type="Gene3D" id="2.60.120.290">
    <property type="entry name" value="Spermadhesin, CUB domain"/>
    <property type="match status" value="2"/>
</dbReference>